<gene>
    <name evidence="9" type="ordered locus">Mhun_0237</name>
</gene>
<dbReference type="EMBL" id="CP000254">
    <property type="protein sequence ID" value="ABD40009.1"/>
    <property type="molecule type" value="Genomic_DNA"/>
</dbReference>
<keyword evidence="6 7" id="KW-0472">Membrane</keyword>
<dbReference type="RefSeq" id="WP_011447304.1">
    <property type="nucleotide sequence ID" value="NC_007796.1"/>
</dbReference>
<comment type="subcellular location">
    <subcellularLocation>
        <location evidence="1 7">Cell membrane</location>
        <topology evidence="1 7">Multi-pass membrane protein</topology>
    </subcellularLocation>
</comment>
<evidence type="ECO:0000313" key="10">
    <source>
        <dbReference type="Proteomes" id="UP000001941"/>
    </source>
</evidence>
<evidence type="ECO:0000256" key="6">
    <source>
        <dbReference type="ARBA" id="ARBA00023136"/>
    </source>
</evidence>
<dbReference type="InParanoid" id="Q2FMX0"/>
<organism evidence="9 10">
    <name type="scientific">Methanospirillum hungatei JF-1 (strain ATCC 27890 / DSM 864 / NBRC 100397 / JF-1)</name>
    <dbReference type="NCBI Taxonomy" id="323259"/>
    <lineage>
        <taxon>Archaea</taxon>
        <taxon>Methanobacteriati</taxon>
        <taxon>Methanobacteriota</taxon>
        <taxon>Stenosarchaea group</taxon>
        <taxon>Methanomicrobia</taxon>
        <taxon>Methanomicrobiales</taxon>
        <taxon>Methanospirillaceae</taxon>
        <taxon>Methanospirillum</taxon>
    </lineage>
</organism>
<dbReference type="Proteomes" id="UP000001941">
    <property type="component" value="Chromosome"/>
</dbReference>
<accession>Q2FMX0</accession>
<feature type="transmembrane region" description="Helical" evidence="7">
    <location>
        <begin position="79"/>
        <end position="104"/>
    </location>
</feature>
<feature type="domain" description="ABC transmembrane type-1" evidence="8">
    <location>
        <begin position="75"/>
        <end position="266"/>
    </location>
</feature>
<feature type="transmembrane region" description="Helical" evidence="7">
    <location>
        <begin position="15"/>
        <end position="33"/>
    </location>
</feature>
<dbReference type="GO" id="GO:0055085">
    <property type="term" value="P:transmembrane transport"/>
    <property type="evidence" value="ECO:0007669"/>
    <property type="project" value="InterPro"/>
</dbReference>
<dbReference type="PROSITE" id="PS50928">
    <property type="entry name" value="ABC_TM1"/>
    <property type="match status" value="1"/>
</dbReference>
<evidence type="ECO:0000256" key="2">
    <source>
        <dbReference type="ARBA" id="ARBA00022448"/>
    </source>
</evidence>
<dbReference type="InterPro" id="IPR000515">
    <property type="entry name" value="MetI-like"/>
</dbReference>
<dbReference type="EnsemblBacteria" id="ABD40009">
    <property type="protein sequence ID" value="ABD40009"/>
    <property type="gene ID" value="Mhun_0237"/>
</dbReference>
<sequence>MTMVIFPSWLKKMGYSPTLCIIILGIFVYAAIFPKTISPYSPDIRFSPYGEPDENHILGTDDMGYDVLTLLIYATRISLIIGVFTGILSLFIGTSIGIVSGFLQGWVDDLMMGVTDITLIIPKIPVIILIAAYLHPSIWILIIVLGLFSWETTARVVRTKTMQIRNSGFVLSSRCLGFSSFSIIIHDIIPVIYPVLLPKFMLTIASAMISEASLSFLGLSDPMMESWGKMIADAFDHGGFIREMWWWFLPPAICMCVTVLAITRIGMIYESNEPEMVFE</sequence>
<evidence type="ECO:0000259" key="8">
    <source>
        <dbReference type="PROSITE" id="PS50928"/>
    </source>
</evidence>
<dbReference type="GeneID" id="3924879"/>
<dbReference type="eggNOG" id="arCOG00748">
    <property type="taxonomic scope" value="Archaea"/>
</dbReference>
<dbReference type="InterPro" id="IPR050366">
    <property type="entry name" value="BP-dependent_transpt_permease"/>
</dbReference>
<dbReference type="InterPro" id="IPR035906">
    <property type="entry name" value="MetI-like_sf"/>
</dbReference>
<dbReference type="STRING" id="323259.Mhun_0237"/>
<comment type="similarity">
    <text evidence="7">Belongs to the binding-protein-dependent transport system permease family.</text>
</comment>
<keyword evidence="3" id="KW-1003">Cell membrane</keyword>
<dbReference type="AlphaFoldDB" id="Q2FMX0"/>
<proteinExistence type="inferred from homology"/>
<protein>
    <submittedName>
        <fullName evidence="9">Binding-protein-dependent transport systems inner membrane component</fullName>
    </submittedName>
</protein>
<dbReference type="PANTHER" id="PTHR43386:SF1">
    <property type="entry name" value="D,D-DIPEPTIDE TRANSPORT SYSTEM PERMEASE PROTEIN DDPC-RELATED"/>
    <property type="match status" value="1"/>
</dbReference>
<evidence type="ECO:0000256" key="4">
    <source>
        <dbReference type="ARBA" id="ARBA00022692"/>
    </source>
</evidence>
<evidence type="ECO:0000256" key="1">
    <source>
        <dbReference type="ARBA" id="ARBA00004651"/>
    </source>
</evidence>
<evidence type="ECO:0000256" key="7">
    <source>
        <dbReference type="RuleBase" id="RU363032"/>
    </source>
</evidence>
<evidence type="ECO:0000256" key="3">
    <source>
        <dbReference type="ARBA" id="ARBA00022475"/>
    </source>
</evidence>
<dbReference type="CDD" id="cd06261">
    <property type="entry name" value="TM_PBP2"/>
    <property type="match status" value="1"/>
</dbReference>
<dbReference type="Pfam" id="PF00528">
    <property type="entry name" value="BPD_transp_1"/>
    <property type="match status" value="1"/>
</dbReference>
<keyword evidence="5 7" id="KW-1133">Transmembrane helix</keyword>
<keyword evidence="2 7" id="KW-0813">Transport</keyword>
<reference evidence="10" key="1">
    <citation type="journal article" date="2016" name="Stand. Genomic Sci.">
        <title>Complete genome sequence of Methanospirillum hungatei type strain JF1.</title>
        <authorList>
            <person name="Gunsalus R.P."/>
            <person name="Cook L.E."/>
            <person name="Crable B."/>
            <person name="Rohlin L."/>
            <person name="McDonald E."/>
            <person name="Mouttaki H."/>
            <person name="Sieber J.R."/>
            <person name="Poweleit N."/>
            <person name="Zhou H."/>
            <person name="Lapidus A.L."/>
            <person name="Daligault H.E."/>
            <person name="Land M."/>
            <person name="Gilna P."/>
            <person name="Ivanova N."/>
            <person name="Kyrpides N."/>
            <person name="Culley D.E."/>
            <person name="McInerney M.J."/>
        </authorList>
    </citation>
    <scope>NUCLEOTIDE SEQUENCE [LARGE SCALE GENOMIC DNA]</scope>
    <source>
        <strain evidence="10">ATCC 27890 / DSM 864 / NBRC 100397 / JF-1</strain>
    </source>
</reference>
<dbReference type="PANTHER" id="PTHR43386">
    <property type="entry name" value="OLIGOPEPTIDE TRANSPORT SYSTEM PERMEASE PROTEIN APPC"/>
    <property type="match status" value="1"/>
</dbReference>
<dbReference type="SUPFAM" id="SSF161098">
    <property type="entry name" value="MetI-like"/>
    <property type="match status" value="1"/>
</dbReference>
<feature type="transmembrane region" description="Helical" evidence="7">
    <location>
        <begin position="169"/>
        <end position="193"/>
    </location>
</feature>
<dbReference type="GO" id="GO:0005886">
    <property type="term" value="C:plasma membrane"/>
    <property type="evidence" value="ECO:0007669"/>
    <property type="project" value="UniProtKB-SubCell"/>
</dbReference>
<dbReference type="HOGENOM" id="CLU_028518_8_0_2"/>
<feature type="transmembrane region" description="Helical" evidence="7">
    <location>
        <begin position="245"/>
        <end position="269"/>
    </location>
</feature>
<keyword evidence="10" id="KW-1185">Reference proteome</keyword>
<evidence type="ECO:0000313" key="9">
    <source>
        <dbReference type="EMBL" id="ABD40009.1"/>
    </source>
</evidence>
<name>Q2FMX0_METHJ</name>
<feature type="transmembrane region" description="Helical" evidence="7">
    <location>
        <begin position="124"/>
        <end position="148"/>
    </location>
</feature>
<dbReference type="KEGG" id="mhu:Mhun_0237"/>
<dbReference type="Gene3D" id="1.10.3720.10">
    <property type="entry name" value="MetI-like"/>
    <property type="match status" value="1"/>
</dbReference>
<keyword evidence="4 7" id="KW-0812">Transmembrane</keyword>
<evidence type="ECO:0000256" key="5">
    <source>
        <dbReference type="ARBA" id="ARBA00022989"/>
    </source>
</evidence>